<accession>A0ABQ5SGM1</accession>
<evidence type="ECO:0000313" key="8">
    <source>
        <dbReference type="Proteomes" id="UP001165090"/>
    </source>
</evidence>
<evidence type="ECO:0000256" key="5">
    <source>
        <dbReference type="ARBA" id="ARBA00023480"/>
    </source>
</evidence>
<reference evidence="7 8" key="1">
    <citation type="journal article" date="2023" name="IScience">
        <title>Expanded male sex-determining region conserved during the evolution of homothallism in the green alga Volvox.</title>
        <authorList>
            <person name="Yamamoto K."/>
            <person name="Matsuzaki R."/>
            <person name="Mahakham W."/>
            <person name="Heman W."/>
            <person name="Sekimoto H."/>
            <person name="Kawachi M."/>
            <person name="Minakuchi Y."/>
            <person name="Toyoda A."/>
            <person name="Nozaki H."/>
        </authorList>
    </citation>
    <scope>NUCLEOTIDE SEQUENCE [LARGE SCALE GENOMIC DNA]</scope>
    <source>
        <strain evidence="7 8">NIES-4468</strain>
    </source>
</reference>
<dbReference type="Pfam" id="PF14811">
    <property type="entry name" value="TPD"/>
    <property type="match status" value="1"/>
</dbReference>
<keyword evidence="4" id="KW-0539">Nucleus</keyword>
<evidence type="ECO:0000256" key="2">
    <source>
        <dbReference type="ARBA" id="ARBA00004496"/>
    </source>
</evidence>
<feature type="compositionally biased region" description="Polar residues" evidence="6">
    <location>
        <begin position="314"/>
        <end position="323"/>
    </location>
</feature>
<evidence type="ECO:0000313" key="7">
    <source>
        <dbReference type="EMBL" id="GLI68756.1"/>
    </source>
</evidence>
<dbReference type="PANTHER" id="PTHR31661">
    <property type="entry name" value="SIMILAR TO CDNA SEQUENCE BC052040"/>
    <property type="match status" value="1"/>
</dbReference>
<dbReference type="PANTHER" id="PTHR31661:SF1">
    <property type="entry name" value="CDAN1-INTERACTING NUCLEASE 1"/>
    <property type="match status" value="1"/>
</dbReference>
<dbReference type="InterPro" id="IPR029404">
    <property type="entry name" value="CDIN1"/>
</dbReference>
<dbReference type="Proteomes" id="UP001165090">
    <property type="component" value="Unassembled WGS sequence"/>
</dbReference>
<proteinExistence type="predicted"/>
<dbReference type="EMBL" id="BSDZ01000080">
    <property type="protein sequence ID" value="GLI68756.1"/>
    <property type="molecule type" value="Genomic_DNA"/>
</dbReference>
<feature type="region of interest" description="Disordered" evidence="6">
    <location>
        <begin position="302"/>
        <end position="325"/>
    </location>
</feature>
<protein>
    <recommendedName>
        <fullName evidence="5">CDAN1-interacting nuclease 1</fullName>
    </recommendedName>
</protein>
<keyword evidence="3" id="KW-0963">Cytoplasm</keyword>
<evidence type="ECO:0000256" key="6">
    <source>
        <dbReference type="SAM" id="MobiDB-lite"/>
    </source>
</evidence>
<name>A0ABQ5SGM1_9CHLO</name>
<evidence type="ECO:0000256" key="1">
    <source>
        <dbReference type="ARBA" id="ARBA00004123"/>
    </source>
</evidence>
<organism evidence="7 8">
    <name type="scientific">Volvox africanus</name>
    <dbReference type="NCBI Taxonomy" id="51714"/>
    <lineage>
        <taxon>Eukaryota</taxon>
        <taxon>Viridiplantae</taxon>
        <taxon>Chlorophyta</taxon>
        <taxon>core chlorophytes</taxon>
        <taxon>Chlorophyceae</taxon>
        <taxon>CS clade</taxon>
        <taxon>Chlamydomonadales</taxon>
        <taxon>Volvocaceae</taxon>
        <taxon>Volvox</taxon>
    </lineage>
</organism>
<comment type="subcellular location">
    <subcellularLocation>
        <location evidence="2">Cytoplasm</location>
    </subcellularLocation>
    <subcellularLocation>
        <location evidence="1">Nucleus</location>
    </subcellularLocation>
</comment>
<keyword evidence="8" id="KW-1185">Reference proteome</keyword>
<evidence type="ECO:0000256" key="3">
    <source>
        <dbReference type="ARBA" id="ARBA00022490"/>
    </source>
</evidence>
<comment type="caution">
    <text evidence="7">The sequence shown here is derived from an EMBL/GenBank/DDBJ whole genome shotgun (WGS) entry which is preliminary data.</text>
</comment>
<evidence type="ECO:0000256" key="4">
    <source>
        <dbReference type="ARBA" id="ARBA00023242"/>
    </source>
</evidence>
<sequence>MTPADYDQLQALVSLPFGACPSVAALRRNFPTVKTETWLSIYGQEQQYKVIRSHHLHKANVVNYLARYVNGEDVLQLSADVDFPPCMLLRRMLEKIIDAPKQVIGEVLRHPDRLDSTLCPGVPAPLLARLRVDVVRCVHADCCYSPLSDVAKQVTGLEYELYLQQRLVEAGLSFWSESELRQLGFHKTPDCKLKVPVAVRSRSGSEHLVCWVDSKATFGDHRTHLKQVEEQYCTYVNRYGPGMVIYWFGFVQDLNTDPQVLLCDDFPDSASIIKITDLDVQQQQPQQPSAGGRAAVASGNLASAATADGESDGNKNVTGNDSSIPRAPAPKATVVACAAAAAVGASSPGGTDVSGAAAIGLRGCVPAAACMGTSAPKQEEEVEVAAGEPEPIAVNDSAAAERTG</sequence>
<gene>
    <name evidence="7" type="ORF">VaNZ11_013209</name>
</gene>